<dbReference type="AlphaFoldDB" id="A0A7W6UKX9"/>
<dbReference type="EMBL" id="JACIHI010000007">
    <property type="protein sequence ID" value="MBB4440103.1"/>
    <property type="molecule type" value="Genomic_DNA"/>
</dbReference>
<keyword evidence="3" id="KW-0479">Metal-binding</keyword>
<dbReference type="NCBIfam" id="TIGR01509">
    <property type="entry name" value="HAD-SF-IA-v3"/>
    <property type="match status" value="1"/>
</dbReference>
<dbReference type="Pfam" id="PF13419">
    <property type="entry name" value="HAD_2"/>
    <property type="match status" value="1"/>
</dbReference>
<dbReference type="GO" id="GO:0016787">
    <property type="term" value="F:hydrolase activity"/>
    <property type="evidence" value="ECO:0007669"/>
    <property type="project" value="UniProtKB-KW"/>
</dbReference>
<evidence type="ECO:0000256" key="3">
    <source>
        <dbReference type="ARBA" id="ARBA00022723"/>
    </source>
</evidence>
<dbReference type="PANTHER" id="PTHR46193">
    <property type="entry name" value="6-PHOSPHOGLUCONATE PHOSPHATASE"/>
    <property type="match status" value="1"/>
</dbReference>
<dbReference type="InterPro" id="IPR006439">
    <property type="entry name" value="HAD-SF_hydro_IA"/>
</dbReference>
<comment type="caution">
    <text evidence="6">The sequence shown here is derived from an EMBL/GenBank/DDBJ whole genome shotgun (WGS) entry which is preliminary data.</text>
</comment>
<proteinExistence type="inferred from homology"/>
<sequence>MTDRAVLFDMDGTLVDSEGLHFDAMAQALLDMGYSLPEGFADRITGMTGADCHALLQKTIGFTPPLADYIAGKYRSYLAAAAQLKRRGGVDDVLTLLSQTRTPFAVVSNSDRILVDANLRAIDLQHPGLVSVSRNDVLRGKPDPEPYLRAAYLLGVGPRNCIVVEDSIPGAVAGLAAGMTVIGWPEPHRTDLVFPRATILADPDDLSSVLASLLSAPSDTRHFKDKTDVSR</sequence>
<dbReference type="RefSeq" id="WP_184499948.1">
    <property type="nucleotide sequence ID" value="NZ_JACIHI010000007.1"/>
</dbReference>
<dbReference type="FunFam" id="3.40.50.1000:FF:000162">
    <property type="entry name" value="HAD-like protein"/>
    <property type="match status" value="1"/>
</dbReference>
<keyword evidence="6" id="KW-0378">Hydrolase</keyword>
<evidence type="ECO:0000313" key="6">
    <source>
        <dbReference type="EMBL" id="MBB4440103.1"/>
    </source>
</evidence>
<keyword evidence="5" id="KW-0119">Carbohydrate metabolism</keyword>
<comment type="cofactor">
    <cofactor evidence="1">
        <name>Mg(2+)</name>
        <dbReference type="ChEBI" id="CHEBI:18420"/>
    </cofactor>
</comment>
<evidence type="ECO:0000256" key="5">
    <source>
        <dbReference type="ARBA" id="ARBA00023277"/>
    </source>
</evidence>
<dbReference type="InterPro" id="IPR041492">
    <property type="entry name" value="HAD_2"/>
</dbReference>
<reference evidence="6 7" key="1">
    <citation type="submission" date="2020-08" db="EMBL/GenBank/DDBJ databases">
        <title>Genomic Encyclopedia of Type Strains, Phase IV (KMG-V): Genome sequencing to study the core and pangenomes of soil and plant-associated prokaryotes.</title>
        <authorList>
            <person name="Whitman W."/>
        </authorList>
    </citation>
    <scope>NUCLEOTIDE SEQUENCE [LARGE SCALE GENOMIC DNA]</scope>
    <source>
        <strain evidence="6 7">SEMIA 414</strain>
    </source>
</reference>
<gene>
    <name evidence="6" type="ORF">GGE15_003379</name>
</gene>
<dbReference type="Gene3D" id="3.40.50.1000">
    <property type="entry name" value="HAD superfamily/HAD-like"/>
    <property type="match status" value="1"/>
</dbReference>
<dbReference type="PANTHER" id="PTHR46193:SF18">
    <property type="entry name" value="HEXITOL PHOSPHATASE B"/>
    <property type="match status" value="1"/>
</dbReference>
<dbReference type="InterPro" id="IPR036412">
    <property type="entry name" value="HAD-like_sf"/>
</dbReference>
<dbReference type="InterPro" id="IPR023214">
    <property type="entry name" value="HAD_sf"/>
</dbReference>
<evidence type="ECO:0000256" key="2">
    <source>
        <dbReference type="ARBA" id="ARBA00006171"/>
    </source>
</evidence>
<dbReference type="SFLD" id="SFLDG01129">
    <property type="entry name" value="C1.5:_HAD__Beta-PGM__Phosphata"/>
    <property type="match status" value="1"/>
</dbReference>
<evidence type="ECO:0000313" key="7">
    <source>
        <dbReference type="Proteomes" id="UP000533724"/>
    </source>
</evidence>
<dbReference type="SUPFAM" id="SSF56784">
    <property type="entry name" value="HAD-like"/>
    <property type="match status" value="1"/>
</dbReference>
<name>A0A7W6UKX9_9HYPH</name>
<evidence type="ECO:0000256" key="4">
    <source>
        <dbReference type="ARBA" id="ARBA00022842"/>
    </source>
</evidence>
<dbReference type="Proteomes" id="UP000533724">
    <property type="component" value="Unassembled WGS sequence"/>
</dbReference>
<dbReference type="CDD" id="cd07505">
    <property type="entry name" value="HAD_BPGM-like"/>
    <property type="match status" value="1"/>
</dbReference>
<dbReference type="InterPro" id="IPR051600">
    <property type="entry name" value="Beta-PGM-like"/>
</dbReference>
<organism evidence="6 7">
    <name type="scientific">Rhizobium esperanzae</name>
    <dbReference type="NCBI Taxonomy" id="1967781"/>
    <lineage>
        <taxon>Bacteria</taxon>
        <taxon>Pseudomonadati</taxon>
        <taxon>Pseudomonadota</taxon>
        <taxon>Alphaproteobacteria</taxon>
        <taxon>Hyphomicrobiales</taxon>
        <taxon>Rhizobiaceae</taxon>
        <taxon>Rhizobium/Agrobacterium group</taxon>
        <taxon>Rhizobium</taxon>
    </lineage>
</organism>
<evidence type="ECO:0000256" key="1">
    <source>
        <dbReference type="ARBA" id="ARBA00001946"/>
    </source>
</evidence>
<dbReference type="SFLD" id="SFLDS00003">
    <property type="entry name" value="Haloacid_Dehalogenase"/>
    <property type="match status" value="1"/>
</dbReference>
<dbReference type="GO" id="GO:0046872">
    <property type="term" value="F:metal ion binding"/>
    <property type="evidence" value="ECO:0007669"/>
    <property type="project" value="UniProtKB-KW"/>
</dbReference>
<accession>A0A7W6UKX9</accession>
<protein>
    <submittedName>
        <fullName evidence="6">HAD superfamily hydrolase (TIGR01509 family)</fullName>
    </submittedName>
</protein>
<comment type="similarity">
    <text evidence="2">Belongs to the HAD-like hydrolase superfamily. CbbY/CbbZ/Gph/YieH family.</text>
</comment>
<keyword evidence="4" id="KW-0460">Magnesium</keyword>
<dbReference type="Gene3D" id="1.10.150.240">
    <property type="entry name" value="Putative phosphatase, domain 2"/>
    <property type="match status" value="1"/>
</dbReference>
<dbReference type="InterPro" id="IPR023198">
    <property type="entry name" value="PGP-like_dom2"/>
</dbReference>